<dbReference type="EMBL" id="BMQM01000003">
    <property type="protein sequence ID" value="GGR48879.1"/>
    <property type="molecule type" value="Genomic_DNA"/>
</dbReference>
<sequence>MMIYERLPRPDGLQLTREQLRVYMMCNGRRALEEVAALTRLPLNELQSALKDLQQLNLLAPAAAPAAPAAPLPAQLQEQLMQEAQAALNALPDDALPTPAMAPATAPATTAPEPALPHTLPDIITYLQGVLTEHLGGRAAPHAAKLSACRDLTELGALVPKMVVKIKLTIHEQAGTALKDAFAQCMTAHAAQEAARA</sequence>
<comment type="caution">
    <text evidence="2">The sequence shown here is derived from an EMBL/GenBank/DDBJ whole genome shotgun (WGS) entry which is preliminary data.</text>
</comment>
<evidence type="ECO:0000313" key="3">
    <source>
        <dbReference type="Proteomes" id="UP000634308"/>
    </source>
</evidence>
<protein>
    <submittedName>
        <fullName evidence="2">Uncharacterized protein</fullName>
    </submittedName>
</protein>
<reference evidence="3" key="1">
    <citation type="journal article" date="2019" name="Int. J. Syst. Evol. Microbiol.">
        <title>The Global Catalogue of Microorganisms (GCM) 10K type strain sequencing project: providing services to taxonomists for standard genome sequencing and annotation.</title>
        <authorList>
            <consortium name="The Broad Institute Genomics Platform"/>
            <consortium name="The Broad Institute Genome Sequencing Center for Infectious Disease"/>
            <person name="Wu L."/>
            <person name="Ma J."/>
        </authorList>
    </citation>
    <scope>NUCLEOTIDE SEQUENCE [LARGE SCALE GENOMIC DNA]</scope>
    <source>
        <strain evidence="3">JCM 31404</strain>
    </source>
</reference>
<evidence type="ECO:0000256" key="1">
    <source>
        <dbReference type="SAM" id="MobiDB-lite"/>
    </source>
</evidence>
<dbReference type="Proteomes" id="UP000634308">
    <property type="component" value="Unassembled WGS sequence"/>
</dbReference>
<evidence type="ECO:0000313" key="2">
    <source>
        <dbReference type="EMBL" id="GGR48879.1"/>
    </source>
</evidence>
<organism evidence="2 3">
    <name type="scientific">Deinococcus seoulensis</name>
    <dbReference type="NCBI Taxonomy" id="1837379"/>
    <lineage>
        <taxon>Bacteria</taxon>
        <taxon>Thermotogati</taxon>
        <taxon>Deinococcota</taxon>
        <taxon>Deinococci</taxon>
        <taxon>Deinococcales</taxon>
        <taxon>Deinococcaceae</taxon>
        <taxon>Deinococcus</taxon>
    </lineage>
</organism>
<feature type="region of interest" description="Disordered" evidence="1">
    <location>
        <begin position="93"/>
        <end position="112"/>
    </location>
</feature>
<accession>A0ABQ2RR49</accession>
<keyword evidence="3" id="KW-1185">Reference proteome</keyword>
<gene>
    <name evidence="2" type="ORF">GCM10008959_07560</name>
</gene>
<proteinExistence type="predicted"/>
<name>A0ABQ2RR49_9DEIO</name>
<dbReference type="RefSeq" id="WP_189063664.1">
    <property type="nucleotide sequence ID" value="NZ_BMQM01000003.1"/>
</dbReference>